<dbReference type="SUPFAM" id="SSF46561">
    <property type="entry name" value="Ribosomal protein L29 (L29p)"/>
    <property type="match status" value="1"/>
</dbReference>
<evidence type="ECO:0000256" key="3">
    <source>
        <dbReference type="ARBA" id="ARBA00022980"/>
    </source>
</evidence>
<dbReference type="Gene3D" id="6.10.330.20">
    <property type="match status" value="1"/>
</dbReference>
<dbReference type="Proteomes" id="UP000092993">
    <property type="component" value="Unassembled WGS sequence"/>
</dbReference>
<dbReference type="OMA" id="EVNPNHG"/>
<dbReference type="PANTHER" id="PTHR21183:SF18">
    <property type="entry name" value="LARGE RIBOSOMAL SUBUNIT PROTEIN UL29M"/>
    <property type="match status" value="1"/>
</dbReference>
<dbReference type="InterPro" id="IPR036049">
    <property type="entry name" value="Ribosomal_uL29_sf"/>
</dbReference>
<dbReference type="GO" id="GO:0003735">
    <property type="term" value="F:structural constituent of ribosome"/>
    <property type="evidence" value="ECO:0007669"/>
    <property type="project" value="InterPro"/>
</dbReference>
<accession>A0A1C7M4C3</accession>
<feature type="region of interest" description="Disordered" evidence="8">
    <location>
        <begin position="35"/>
        <end position="54"/>
    </location>
</feature>
<evidence type="ECO:0000256" key="4">
    <source>
        <dbReference type="ARBA" id="ARBA00023128"/>
    </source>
</evidence>
<evidence type="ECO:0000256" key="1">
    <source>
        <dbReference type="ARBA" id="ARBA00004173"/>
    </source>
</evidence>
<name>A0A1C7M4C3_GRIFR</name>
<evidence type="ECO:0000256" key="2">
    <source>
        <dbReference type="ARBA" id="ARBA00009254"/>
    </source>
</evidence>
<protein>
    <recommendedName>
        <fullName evidence="6">Large ribosomal subunit protein uL29m</fullName>
    </recommendedName>
    <alternativeName>
        <fullName evidence="7">54S ribosomal protein L4, mitochondrial</fullName>
    </alternativeName>
</protein>
<sequence>MLAALQASRAFRSAFSLSLCARTLATQTNLPATHIAPPPPFLSDDPEAGHGGPLRPHLNIPVDPNHGLWAFFRKKEVDGKMTYLTVESQDPVSERSGRSWTAAELRRKSFKDLHTLWYVLLRERNLLATQRAEARRLGAASEALSLRKKTFRCRKSMARIKYVINERRLAYEGAMNIFAEKRENELAARRAQRQARRQEADAKSAVEAKALETESRRVKAGRGSGEAGRGRSI</sequence>
<dbReference type="AlphaFoldDB" id="A0A1C7M4C3"/>
<dbReference type="GO" id="GO:0005762">
    <property type="term" value="C:mitochondrial large ribosomal subunit"/>
    <property type="evidence" value="ECO:0007669"/>
    <property type="project" value="TreeGrafter"/>
</dbReference>
<evidence type="ECO:0000256" key="8">
    <source>
        <dbReference type="SAM" id="MobiDB-lite"/>
    </source>
</evidence>
<keyword evidence="3 9" id="KW-0689">Ribosomal protein</keyword>
<keyword evidence="4" id="KW-0496">Mitochondrion</keyword>
<dbReference type="STRING" id="5627.A0A1C7M4C3"/>
<comment type="subcellular location">
    <subcellularLocation>
        <location evidence="1">Mitochondrion</location>
    </subcellularLocation>
</comment>
<dbReference type="OrthoDB" id="270763at2759"/>
<keyword evidence="10" id="KW-1185">Reference proteome</keyword>
<proteinExistence type="inferred from homology"/>
<evidence type="ECO:0000256" key="6">
    <source>
        <dbReference type="ARBA" id="ARBA00035289"/>
    </source>
</evidence>
<evidence type="ECO:0000313" key="10">
    <source>
        <dbReference type="Proteomes" id="UP000092993"/>
    </source>
</evidence>
<comment type="similarity">
    <text evidence="2">Belongs to the universal ribosomal protein uL29 family.</text>
</comment>
<comment type="caution">
    <text evidence="9">The sequence shown here is derived from an EMBL/GenBank/DDBJ whole genome shotgun (WGS) entry which is preliminary data.</text>
</comment>
<keyword evidence="5" id="KW-0687">Ribonucleoprotein</keyword>
<dbReference type="GO" id="GO:0032543">
    <property type="term" value="P:mitochondrial translation"/>
    <property type="evidence" value="ECO:0007669"/>
    <property type="project" value="TreeGrafter"/>
</dbReference>
<feature type="compositionally biased region" description="Basic and acidic residues" evidence="8">
    <location>
        <begin position="196"/>
        <end position="217"/>
    </location>
</feature>
<feature type="region of interest" description="Disordered" evidence="8">
    <location>
        <begin position="189"/>
        <end position="233"/>
    </location>
</feature>
<dbReference type="EMBL" id="LUGG01000011">
    <property type="protein sequence ID" value="OBZ71598.1"/>
    <property type="molecule type" value="Genomic_DNA"/>
</dbReference>
<reference evidence="9 10" key="1">
    <citation type="submission" date="2016-03" db="EMBL/GenBank/DDBJ databases">
        <title>Whole genome sequencing of Grifola frondosa 9006-11.</title>
        <authorList>
            <person name="Min B."/>
            <person name="Park H."/>
            <person name="Kim J.-G."/>
            <person name="Cho H."/>
            <person name="Oh Y.-L."/>
            <person name="Kong W.-S."/>
            <person name="Choi I.-G."/>
        </authorList>
    </citation>
    <scope>NUCLEOTIDE SEQUENCE [LARGE SCALE GENOMIC DNA]</scope>
    <source>
        <strain evidence="9 10">9006-11</strain>
    </source>
</reference>
<gene>
    <name evidence="9" type="primary">MRPL4</name>
    <name evidence="9" type="ORF">A0H81_08363</name>
</gene>
<dbReference type="Pfam" id="PF06984">
    <property type="entry name" value="MRP-L47"/>
    <property type="match status" value="1"/>
</dbReference>
<evidence type="ECO:0000256" key="7">
    <source>
        <dbReference type="ARBA" id="ARBA00035399"/>
    </source>
</evidence>
<dbReference type="PANTHER" id="PTHR21183">
    <property type="entry name" value="RIBOSOMAL PROTEIN L47, MITOCHONDRIAL-RELATED"/>
    <property type="match status" value="1"/>
</dbReference>
<organism evidence="9 10">
    <name type="scientific">Grifola frondosa</name>
    <name type="common">Maitake</name>
    <name type="synonym">Polyporus frondosus</name>
    <dbReference type="NCBI Taxonomy" id="5627"/>
    <lineage>
        <taxon>Eukaryota</taxon>
        <taxon>Fungi</taxon>
        <taxon>Dikarya</taxon>
        <taxon>Basidiomycota</taxon>
        <taxon>Agaricomycotina</taxon>
        <taxon>Agaricomycetes</taxon>
        <taxon>Polyporales</taxon>
        <taxon>Grifolaceae</taxon>
        <taxon>Grifola</taxon>
    </lineage>
</organism>
<evidence type="ECO:0000256" key="5">
    <source>
        <dbReference type="ARBA" id="ARBA00023274"/>
    </source>
</evidence>
<evidence type="ECO:0000313" key="9">
    <source>
        <dbReference type="EMBL" id="OBZ71598.1"/>
    </source>
</evidence>
<dbReference type="InterPro" id="IPR010729">
    <property type="entry name" value="Ribosomal_uL29_mit"/>
</dbReference>
<dbReference type="InterPro" id="IPR038340">
    <property type="entry name" value="MRP-L47_sf"/>
</dbReference>